<dbReference type="GO" id="GO:0008270">
    <property type="term" value="F:zinc ion binding"/>
    <property type="evidence" value="ECO:0007669"/>
    <property type="project" value="UniProtKB-KW"/>
</dbReference>
<dbReference type="STRING" id="35608.A0A2U1M4E9"/>
<dbReference type="Pfam" id="PF04434">
    <property type="entry name" value="SWIM"/>
    <property type="match status" value="1"/>
</dbReference>
<dbReference type="EMBL" id="PKPP01006566">
    <property type="protein sequence ID" value="PWA56115.1"/>
    <property type="molecule type" value="Genomic_DNA"/>
</dbReference>
<sequence length="519" mass="58821">MDSTQEKTAQDHPSVSVEINETQTETPTHDDIEPENNDAIVNSDEDDHSDRSDLDSSDSENEVVPTPNGHKYWIPDVPVEEKPNEGDVFDTFDEAYNMYLEYAEKARFSIRKSTTKRKHGDITHKYILCNKAGKPRKTVVKDTLVEKQQNADNQNEDAKKIRENRNSNFSVTDCMACVRFKKIHGTPCYRLYDFTENHNHPLIDENNTDLLTAKRKLDFSDKLFIHRASLSNIGPTKAHRLRVAFMGGYHKVQKEIQKGLYTCSQISVASEDGMKVCHIRQKNQSTGTVINAQVVLDESDGTVTCTCNHFGRHGYLCRHVFCVFRVNGIDQIPQQYISNRWRKDVLPAHLLEKRHRYGPCIEETDNLAADAHATLEYCLDRLRNDTEKLKEFVAQVNELKNKLDAELPKDNKKPNNEEIYQNLLGVTTPSEVVVKVPQGIRNKGCGTGGSRFIGPGEKAKTKAQTKKKVRTCSICDEPGHNIRTCKKNKSKAQAVDVEDSGYEDEEYDIEASDNANSGN</sequence>
<name>A0A2U1M4E9_ARTAN</name>
<comment type="caution">
    <text evidence="7">The sequence shown here is derived from an EMBL/GenBank/DDBJ whole genome shotgun (WGS) entry which is preliminary data.</text>
</comment>
<feature type="region of interest" description="Disordered" evidence="5">
    <location>
        <begin position="1"/>
        <end position="79"/>
    </location>
</feature>
<keyword evidence="3" id="KW-0862">Zinc</keyword>
<dbReference type="Pfam" id="PF03101">
    <property type="entry name" value="FAR1"/>
    <property type="match status" value="1"/>
</dbReference>
<keyword evidence="1" id="KW-0479">Metal-binding</keyword>
<dbReference type="AlphaFoldDB" id="A0A2U1M4E9"/>
<feature type="compositionally biased region" description="Basic and acidic residues" evidence="5">
    <location>
        <begin position="1"/>
        <end position="10"/>
    </location>
</feature>
<keyword evidence="8" id="KW-1185">Reference proteome</keyword>
<feature type="domain" description="SWIM-type" evidence="6">
    <location>
        <begin position="290"/>
        <end position="328"/>
    </location>
</feature>
<feature type="compositionally biased region" description="Polar residues" evidence="5">
    <location>
        <begin position="11"/>
        <end position="26"/>
    </location>
</feature>
<feature type="region of interest" description="Disordered" evidence="5">
    <location>
        <begin position="486"/>
        <end position="519"/>
    </location>
</feature>
<feature type="compositionally biased region" description="Acidic residues" evidence="5">
    <location>
        <begin position="496"/>
        <end position="511"/>
    </location>
</feature>
<evidence type="ECO:0000313" key="7">
    <source>
        <dbReference type="EMBL" id="PWA56115.1"/>
    </source>
</evidence>
<proteinExistence type="predicted"/>
<dbReference type="SMART" id="SM00575">
    <property type="entry name" value="ZnF_PMZ"/>
    <property type="match status" value="1"/>
</dbReference>
<gene>
    <name evidence="7" type="ORF">CTI12_AA428860</name>
</gene>
<dbReference type="PANTHER" id="PTHR47718">
    <property type="entry name" value="OS01G0519700 PROTEIN"/>
    <property type="match status" value="1"/>
</dbReference>
<evidence type="ECO:0000256" key="1">
    <source>
        <dbReference type="ARBA" id="ARBA00022723"/>
    </source>
</evidence>
<evidence type="ECO:0000313" key="8">
    <source>
        <dbReference type="Proteomes" id="UP000245207"/>
    </source>
</evidence>
<evidence type="ECO:0000256" key="2">
    <source>
        <dbReference type="ARBA" id="ARBA00022771"/>
    </source>
</evidence>
<reference evidence="7 8" key="1">
    <citation type="journal article" date="2018" name="Mol. Plant">
        <title>The genome of Artemisia annua provides insight into the evolution of Asteraceae family and artemisinin biosynthesis.</title>
        <authorList>
            <person name="Shen Q."/>
            <person name="Zhang L."/>
            <person name="Liao Z."/>
            <person name="Wang S."/>
            <person name="Yan T."/>
            <person name="Shi P."/>
            <person name="Liu M."/>
            <person name="Fu X."/>
            <person name="Pan Q."/>
            <person name="Wang Y."/>
            <person name="Lv Z."/>
            <person name="Lu X."/>
            <person name="Zhang F."/>
            <person name="Jiang W."/>
            <person name="Ma Y."/>
            <person name="Chen M."/>
            <person name="Hao X."/>
            <person name="Li L."/>
            <person name="Tang Y."/>
            <person name="Lv G."/>
            <person name="Zhou Y."/>
            <person name="Sun X."/>
            <person name="Brodelius P.E."/>
            <person name="Rose J.K.C."/>
            <person name="Tang K."/>
        </authorList>
    </citation>
    <scope>NUCLEOTIDE SEQUENCE [LARGE SCALE GENOMIC DNA]</scope>
    <source>
        <strain evidence="8">cv. Huhao1</strain>
        <tissue evidence="7">Leaf</tissue>
    </source>
</reference>
<dbReference type="InterPro" id="IPR007527">
    <property type="entry name" value="Znf_SWIM"/>
</dbReference>
<protein>
    <submittedName>
        <fullName evidence="7">FAR1 DNA binding domain-containing protein</fullName>
    </submittedName>
</protein>
<evidence type="ECO:0000259" key="6">
    <source>
        <dbReference type="PROSITE" id="PS50966"/>
    </source>
</evidence>
<evidence type="ECO:0000256" key="3">
    <source>
        <dbReference type="ARBA" id="ARBA00022833"/>
    </source>
</evidence>
<dbReference type="PANTHER" id="PTHR47718:SF12">
    <property type="entry name" value="PROTEIN FAR1-RELATED SEQUENCE"/>
    <property type="match status" value="1"/>
</dbReference>
<accession>A0A2U1M4E9</accession>
<organism evidence="7 8">
    <name type="scientific">Artemisia annua</name>
    <name type="common">Sweet wormwood</name>
    <dbReference type="NCBI Taxonomy" id="35608"/>
    <lineage>
        <taxon>Eukaryota</taxon>
        <taxon>Viridiplantae</taxon>
        <taxon>Streptophyta</taxon>
        <taxon>Embryophyta</taxon>
        <taxon>Tracheophyta</taxon>
        <taxon>Spermatophyta</taxon>
        <taxon>Magnoliopsida</taxon>
        <taxon>eudicotyledons</taxon>
        <taxon>Gunneridae</taxon>
        <taxon>Pentapetalae</taxon>
        <taxon>asterids</taxon>
        <taxon>campanulids</taxon>
        <taxon>Asterales</taxon>
        <taxon>Asteraceae</taxon>
        <taxon>Asteroideae</taxon>
        <taxon>Anthemideae</taxon>
        <taxon>Artemisiinae</taxon>
        <taxon>Artemisia</taxon>
    </lineage>
</organism>
<evidence type="ECO:0000256" key="5">
    <source>
        <dbReference type="SAM" id="MobiDB-lite"/>
    </source>
</evidence>
<keyword evidence="2 4" id="KW-0863">Zinc-finger</keyword>
<dbReference type="PROSITE" id="PS50966">
    <property type="entry name" value="ZF_SWIM"/>
    <property type="match status" value="1"/>
</dbReference>
<dbReference type="Proteomes" id="UP000245207">
    <property type="component" value="Unassembled WGS sequence"/>
</dbReference>
<dbReference type="InterPro" id="IPR006564">
    <property type="entry name" value="Znf_PMZ"/>
</dbReference>
<dbReference type="OrthoDB" id="1894539at2759"/>
<evidence type="ECO:0000256" key="4">
    <source>
        <dbReference type="PROSITE-ProRule" id="PRU00325"/>
    </source>
</evidence>
<dbReference type="InterPro" id="IPR004330">
    <property type="entry name" value="FAR1_DNA_bnd_dom"/>
</dbReference>